<evidence type="ECO:0000313" key="3">
    <source>
        <dbReference type="Proteomes" id="UP000694941"/>
    </source>
</evidence>
<dbReference type="Proteomes" id="UP000694941">
    <property type="component" value="Unplaced"/>
</dbReference>
<keyword evidence="1" id="KW-0862">Zinc</keyword>
<dbReference type="PROSITE" id="PS50157">
    <property type="entry name" value="ZINC_FINGER_C2H2_2"/>
    <property type="match status" value="1"/>
</dbReference>
<protein>
    <submittedName>
        <fullName evidence="4">Zinc finger protein 16-like</fullName>
    </submittedName>
</protein>
<keyword evidence="1" id="KW-0479">Metal-binding</keyword>
<accession>A0ABM1RVK7</accession>
<reference evidence="4" key="1">
    <citation type="submission" date="2025-08" db="UniProtKB">
        <authorList>
            <consortium name="RefSeq"/>
        </authorList>
    </citation>
    <scope>IDENTIFICATION</scope>
    <source>
        <tissue evidence="4">Muscle</tissue>
    </source>
</reference>
<proteinExistence type="predicted"/>
<keyword evidence="3" id="KW-1185">Reference proteome</keyword>
<dbReference type="RefSeq" id="XP_022235412.1">
    <property type="nucleotide sequence ID" value="XM_022379704.1"/>
</dbReference>
<dbReference type="Gene3D" id="3.30.160.60">
    <property type="entry name" value="Classic Zinc Finger"/>
    <property type="match status" value="1"/>
</dbReference>
<gene>
    <name evidence="4" type="primary">LOC106475645</name>
</gene>
<sequence length="185" mass="20909">MVVIKVVKNKLLKLKTEQPSDLPQDEVISKFSYSSGDGLNSSKNRVLNVKTKTDFKEHLQQIELRLESTSDINTCVNTCYGSLFSGYGVLRKEDSLKEVTKPNSDVCGETNFNENNLKEFNIYQDGGKPYNQVICGQDFGTVDTIIQQKKIHTGEKSYTYVVCGRTFKRNSPIKEHALGRQFIVV</sequence>
<evidence type="ECO:0000313" key="4">
    <source>
        <dbReference type="RefSeq" id="XP_022235412.1"/>
    </source>
</evidence>
<keyword evidence="1" id="KW-0863">Zinc-finger</keyword>
<name>A0ABM1RVK7_LIMPO</name>
<evidence type="ECO:0000256" key="1">
    <source>
        <dbReference type="PROSITE-ProRule" id="PRU00042"/>
    </source>
</evidence>
<evidence type="ECO:0000259" key="2">
    <source>
        <dbReference type="PROSITE" id="PS50157"/>
    </source>
</evidence>
<organism evidence="3 4">
    <name type="scientific">Limulus polyphemus</name>
    <name type="common">Atlantic horseshoe crab</name>
    <dbReference type="NCBI Taxonomy" id="6850"/>
    <lineage>
        <taxon>Eukaryota</taxon>
        <taxon>Metazoa</taxon>
        <taxon>Ecdysozoa</taxon>
        <taxon>Arthropoda</taxon>
        <taxon>Chelicerata</taxon>
        <taxon>Merostomata</taxon>
        <taxon>Xiphosura</taxon>
        <taxon>Limulidae</taxon>
        <taxon>Limulus</taxon>
    </lineage>
</organism>
<dbReference type="GeneID" id="106475645"/>
<feature type="domain" description="C2H2-type" evidence="2">
    <location>
        <begin position="130"/>
        <end position="157"/>
    </location>
</feature>
<dbReference type="InterPro" id="IPR013087">
    <property type="entry name" value="Znf_C2H2_type"/>
</dbReference>
<dbReference type="InterPro" id="IPR036236">
    <property type="entry name" value="Znf_C2H2_sf"/>
</dbReference>
<dbReference type="SUPFAM" id="SSF57667">
    <property type="entry name" value="beta-beta-alpha zinc fingers"/>
    <property type="match status" value="1"/>
</dbReference>